<dbReference type="Proteomes" id="UP000233654">
    <property type="component" value="Unassembled WGS sequence"/>
</dbReference>
<evidence type="ECO:0000313" key="1">
    <source>
        <dbReference type="EMBL" id="PKQ28485.1"/>
    </source>
</evidence>
<reference evidence="1 2" key="1">
    <citation type="journal article" date="2017" name="ISME J.">
        <title>Potential for microbial H2 and metal transformations associated with novel bacteria and archaea in deep terrestrial subsurface sediments.</title>
        <authorList>
            <person name="Hernsdorf A.W."/>
            <person name="Amano Y."/>
            <person name="Miyakawa K."/>
            <person name="Ise K."/>
            <person name="Suzuki Y."/>
            <person name="Anantharaman K."/>
            <person name="Probst A."/>
            <person name="Burstein D."/>
            <person name="Thomas B.C."/>
            <person name="Banfield J.F."/>
        </authorList>
    </citation>
    <scope>NUCLEOTIDE SEQUENCE [LARGE SCALE GENOMIC DNA]</scope>
    <source>
        <strain evidence="1">HGW-Actinobacteria-3</strain>
    </source>
</reference>
<gene>
    <name evidence="1" type="ORF">CVT63_02445</name>
</gene>
<protein>
    <submittedName>
        <fullName evidence="1">Uncharacterized protein</fullName>
    </submittedName>
</protein>
<comment type="caution">
    <text evidence="1">The sequence shown here is derived from an EMBL/GenBank/DDBJ whole genome shotgun (WGS) entry which is preliminary data.</text>
</comment>
<dbReference type="AlphaFoldDB" id="A0A2N3G6Y4"/>
<evidence type="ECO:0000313" key="2">
    <source>
        <dbReference type="Proteomes" id="UP000233654"/>
    </source>
</evidence>
<proteinExistence type="predicted"/>
<accession>A0A2N3G6Y4</accession>
<name>A0A2N3G6Y4_9ACTN</name>
<dbReference type="EMBL" id="PHEX01000014">
    <property type="protein sequence ID" value="PKQ28485.1"/>
    <property type="molecule type" value="Genomic_DNA"/>
</dbReference>
<sequence length="120" mass="13154">MSYNEKDLSERLVGNLFLIPPQDVDCEFCGHVNKVPIPTRVTEVEKGWIKGSSGSMIYPCENCGGPAEVTWDAVNIEVKQFIGATGTKADQEQDQLKKCPYCAETIKVAAIKCKHCGSDT</sequence>
<organism evidence="1 2">
    <name type="scientific">Candidatus Anoxymicrobium japonicum</name>
    <dbReference type="NCBI Taxonomy" id="2013648"/>
    <lineage>
        <taxon>Bacteria</taxon>
        <taxon>Bacillati</taxon>
        <taxon>Actinomycetota</taxon>
        <taxon>Candidatus Geothermincolia</taxon>
        <taxon>Candidatus Geothermincolales</taxon>
        <taxon>Candidatus Anoxymicrobiaceae</taxon>
        <taxon>Candidatus Anoxymicrobium</taxon>
    </lineage>
</organism>